<dbReference type="CDD" id="cd23399">
    <property type="entry name" value="beta-trefoil_ABD_ABFB"/>
    <property type="match status" value="1"/>
</dbReference>
<accession>A0A918KV76</accession>
<dbReference type="InterPro" id="IPR036195">
    <property type="entry name" value="AbfB_ABD_sf"/>
</dbReference>
<feature type="region of interest" description="Disordered" evidence="1">
    <location>
        <begin position="1"/>
        <end position="27"/>
    </location>
</feature>
<name>A0A918KV76_9ACTN</name>
<organism evidence="3 4">
    <name type="scientific">Streptomyces fructofermentans</name>
    <dbReference type="NCBI Taxonomy" id="152141"/>
    <lineage>
        <taxon>Bacteria</taxon>
        <taxon>Bacillati</taxon>
        <taxon>Actinomycetota</taxon>
        <taxon>Actinomycetes</taxon>
        <taxon>Kitasatosporales</taxon>
        <taxon>Streptomycetaceae</taxon>
        <taxon>Streptomyces</taxon>
    </lineage>
</organism>
<dbReference type="InterPro" id="IPR007934">
    <property type="entry name" value="AbfB_ABD"/>
</dbReference>
<dbReference type="GO" id="GO:0046373">
    <property type="term" value="P:L-arabinose metabolic process"/>
    <property type="evidence" value="ECO:0007669"/>
    <property type="project" value="InterPro"/>
</dbReference>
<dbReference type="Proteomes" id="UP000645555">
    <property type="component" value="Unassembled WGS sequence"/>
</dbReference>
<feature type="region of interest" description="Disordered" evidence="1">
    <location>
        <begin position="56"/>
        <end position="157"/>
    </location>
</feature>
<feature type="compositionally biased region" description="Low complexity" evidence="1">
    <location>
        <begin position="96"/>
        <end position="124"/>
    </location>
</feature>
<dbReference type="EMBL" id="BMWD01000018">
    <property type="protein sequence ID" value="GGX74796.1"/>
    <property type="molecule type" value="Genomic_DNA"/>
</dbReference>
<dbReference type="GO" id="GO:0046556">
    <property type="term" value="F:alpha-L-arabinofuranosidase activity"/>
    <property type="evidence" value="ECO:0007669"/>
    <property type="project" value="InterPro"/>
</dbReference>
<dbReference type="Gene3D" id="2.80.10.50">
    <property type="match status" value="1"/>
</dbReference>
<protein>
    <recommendedName>
        <fullName evidence="2">Alpha-L-arabinofuranosidase B arabinose-binding domain-containing protein</fullName>
    </recommendedName>
</protein>
<dbReference type="RefSeq" id="WP_190037616.1">
    <property type="nucleotide sequence ID" value="NZ_BMWD01000018.1"/>
</dbReference>
<feature type="domain" description="Alpha-L-arabinofuranosidase B arabinose-binding" evidence="2">
    <location>
        <begin position="154"/>
        <end position="286"/>
    </location>
</feature>
<dbReference type="Pfam" id="PF05270">
    <property type="entry name" value="AbfB"/>
    <property type="match status" value="1"/>
</dbReference>
<proteinExistence type="predicted"/>
<reference evidence="3" key="1">
    <citation type="journal article" date="2014" name="Int. J. Syst. Evol. Microbiol.">
        <title>Complete genome sequence of Corynebacterium casei LMG S-19264T (=DSM 44701T), isolated from a smear-ripened cheese.</title>
        <authorList>
            <consortium name="US DOE Joint Genome Institute (JGI-PGF)"/>
            <person name="Walter F."/>
            <person name="Albersmeier A."/>
            <person name="Kalinowski J."/>
            <person name="Ruckert C."/>
        </authorList>
    </citation>
    <scope>NUCLEOTIDE SEQUENCE</scope>
    <source>
        <strain evidence="3">JCM 4956</strain>
    </source>
</reference>
<evidence type="ECO:0000313" key="3">
    <source>
        <dbReference type="EMBL" id="GGX74796.1"/>
    </source>
</evidence>
<gene>
    <name evidence="3" type="ORF">GCM10010515_47920</name>
</gene>
<sequence>MPERRPGPAPAQSAQPPKVWETGETLDESRIPGTRRLWLAGALLLAVLASAVTVAGLPDDSADPSPGNRDKRTTAAAEDEPVVPGTPPSAAPTGKSGLAAAPGPSGAGETSGDASSAGSSAPAAGTGGGADPRPSKPAASGPPPAGKPAAQRRSVQSVNYPDRFWSLGRDGVRLDRVGSGNHHSRDRGETTFTLVPGLADSDCYSFSLGGGRYLRHSQFRLRADRDNGSALFEQDATFCPRPSAFSGAVVLESVNYRGRFLRHRDFQLHLDPFENSRLYRSDSAFRLVRGLD</sequence>
<dbReference type="SUPFAM" id="SSF110221">
    <property type="entry name" value="AbfB domain"/>
    <property type="match status" value="1"/>
</dbReference>
<evidence type="ECO:0000259" key="2">
    <source>
        <dbReference type="Pfam" id="PF05270"/>
    </source>
</evidence>
<reference evidence="3" key="2">
    <citation type="submission" date="2020-09" db="EMBL/GenBank/DDBJ databases">
        <authorList>
            <person name="Sun Q."/>
            <person name="Ohkuma M."/>
        </authorList>
    </citation>
    <scope>NUCLEOTIDE SEQUENCE</scope>
    <source>
        <strain evidence="3">JCM 4956</strain>
    </source>
</reference>
<evidence type="ECO:0000256" key="1">
    <source>
        <dbReference type="SAM" id="MobiDB-lite"/>
    </source>
</evidence>
<comment type="caution">
    <text evidence="3">The sequence shown here is derived from an EMBL/GenBank/DDBJ whole genome shotgun (WGS) entry which is preliminary data.</text>
</comment>
<dbReference type="AlphaFoldDB" id="A0A918KV76"/>
<keyword evidence="4" id="KW-1185">Reference proteome</keyword>
<evidence type="ECO:0000313" key="4">
    <source>
        <dbReference type="Proteomes" id="UP000645555"/>
    </source>
</evidence>